<reference evidence="2 3" key="2">
    <citation type="submission" date="2018-11" db="EMBL/GenBank/DDBJ databases">
        <authorList>
            <consortium name="Pathogen Informatics"/>
        </authorList>
    </citation>
    <scope>NUCLEOTIDE SEQUENCE [LARGE SCALE GENOMIC DNA]</scope>
</reference>
<feature type="region of interest" description="Disordered" evidence="1">
    <location>
        <begin position="1"/>
        <end position="118"/>
    </location>
</feature>
<accession>A0A183UC04</accession>
<reference evidence="4" key="1">
    <citation type="submission" date="2016-06" db="UniProtKB">
        <authorList>
            <consortium name="WormBaseParasite"/>
        </authorList>
    </citation>
    <scope>IDENTIFICATION</scope>
</reference>
<proteinExistence type="predicted"/>
<dbReference type="EMBL" id="UYWY01019426">
    <property type="protein sequence ID" value="VDM37301.1"/>
    <property type="molecule type" value="Genomic_DNA"/>
</dbReference>
<organism evidence="3 4">
    <name type="scientific">Toxocara canis</name>
    <name type="common">Canine roundworm</name>
    <dbReference type="NCBI Taxonomy" id="6265"/>
    <lineage>
        <taxon>Eukaryota</taxon>
        <taxon>Metazoa</taxon>
        <taxon>Ecdysozoa</taxon>
        <taxon>Nematoda</taxon>
        <taxon>Chromadorea</taxon>
        <taxon>Rhabditida</taxon>
        <taxon>Spirurina</taxon>
        <taxon>Ascaridomorpha</taxon>
        <taxon>Ascaridoidea</taxon>
        <taxon>Toxocaridae</taxon>
        <taxon>Toxocara</taxon>
    </lineage>
</organism>
<protein>
    <submittedName>
        <fullName evidence="4">RING-type domain-containing protein</fullName>
    </submittedName>
</protein>
<dbReference type="Proteomes" id="UP000050794">
    <property type="component" value="Unassembled WGS sequence"/>
</dbReference>
<gene>
    <name evidence="2" type="ORF">TCNE_LOCUS6024</name>
</gene>
<keyword evidence="3" id="KW-1185">Reference proteome</keyword>
<evidence type="ECO:0000313" key="3">
    <source>
        <dbReference type="Proteomes" id="UP000050794"/>
    </source>
</evidence>
<feature type="compositionally biased region" description="Basic and acidic residues" evidence="1">
    <location>
        <begin position="92"/>
        <end position="116"/>
    </location>
</feature>
<evidence type="ECO:0000313" key="4">
    <source>
        <dbReference type="WBParaSite" id="TCNE_0000602401-mRNA-1"/>
    </source>
</evidence>
<dbReference type="WBParaSite" id="TCNE_0000602401-mRNA-1">
    <property type="protein sequence ID" value="TCNE_0000602401-mRNA-1"/>
    <property type="gene ID" value="TCNE_0000602401"/>
</dbReference>
<evidence type="ECO:0000313" key="2">
    <source>
        <dbReference type="EMBL" id="VDM37301.1"/>
    </source>
</evidence>
<dbReference type="AlphaFoldDB" id="A0A183UC04"/>
<evidence type="ECO:0000256" key="1">
    <source>
        <dbReference type="SAM" id="MobiDB-lite"/>
    </source>
</evidence>
<name>A0A183UC04_TOXCA</name>
<feature type="compositionally biased region" description="Polar residues" evidence="1">
    <location>
        <begin position="55"/>
        <end position="70"/>
    </location>
</feature>
<sequence>MVSHSDAALQQQGARSPARTRLRGLMDAVFERRSLRNKRARTTQEMTAERRTKSTSENSRLEQNGLQAKNASEVAPSRLFRRKSQRQNETCHQLDNKCKGATEKNETNNADAKKTYSNEASLIEEANKSLRQRSSSVTASSSERVVANEKRISEVQSLWAKTYLHHGFSLRSRNSGHETKKDPVTTCDVRCRRGDKSDAIQSNSNDVSTLVQHENDATFTLFVHRSFRMPTKMVDCKETALEDVPRRGSNFISRRRQCAQKVVKYGGLSGVPVSSVDVGQKQLTQHNVDHPKIGSSYARVLLERSENVPAFHSNIPHAMRSSIRCSRQTQRYQTNRTETVETTLSAFERGTVQLRDSRRRTAEIMQKRRSQPALSEQMDELVLSSPSVHTATKVKFFNETKPTVMNKWIRAARTTSAYTNVAFEKSSNLAKHDIESCRLPTCELGKVDSHIVIKDQDQMFVKRRDNSAHEVASKACDSENRDVKHSQKEEFICMGKNCDEHKAEQSDLSDASSKLSASSETFRGLLDKKEELLKSIPFADNKCESFDDKENIICRPIRNSDDSLSTGNVAQSLRISSANHRTNIRKFQDVGNLQLENSLNVNSNRSSSASRLRSFSVNNAQSNEIMRNRLENASAISKADQICGTCFCPNEYRSISLPPNLPRSSETAKRSRAWFVPLSKEERVPEVFYANNTVCFCLRNLPSRPNSDQHLLFGFRSAHDQSEHVGFGTRSSAIGGDRNAGDWLTWPSKTTHSASSKRAISTVRFVSFIRFPY</sequence>